<dbReference type="OMA" id="FWCLEHD"/>
<dbReference type="Gramene" id="ONK58180">
    <property type="protein sequence ID" value="ONK58180"/>
    <property type="gene ID" value="A4U43_C09F9160"/>
</dbReference>
<evidence type="ECO:0000313" key="11">
    <source>
        <dbReference type="Proteomes" id="UP000243459"/>
    </source>
</evidence>
<dbReference type="Gene3D" id="3.30.1060.10">
    <property type="entry name" value="Peptide methionine sulphoxide reductase MsrA"/>
    <property type="match status" value="1"/>
</dbReference>
<dbReference type="InterPro" id="IPR036509">
    <property type="entry name" value="Met_Sox_Rdtase_MsrA_sf"/>
</dbReference>
<evidence type="ECO:0000256" key="5">
    <source>
        <dbReference type="ARBA" id="ARBA00030643"/>
    </source>
</evidence>
<dbReference type="SUPFAM" id="SSF55068">
    <property type="entry name" value="Peptide methionine sulfoxide reductase"/>
    <property type="match status" value="1"/>
</dbReference>
<dbReference type="PANTHER" id="PTHR42799">
    <property type="entry name" value="MITOCHONDRIAL PEPTIDE METHIONINE SULFOXIDE REDUCTASE"/>
    <property type="match status" value="1"/>
</dbReference>
<proteinExistence type="inferred from homology"/>
<feature type="compositionally biased region" description="Basic residues" evidence="8">
    <location>
        <begin position="7"/>
        <end position="20"/>
    </location>
</feature>
<dbReference type="InterPro" id="IPR002569">
    <property type="entry name" value="Met_Sox_Rdtase_MsrA_dom"/>
</dbReference>
<dbReference type="GO" id="GO:0005737">
    <property type="term" value="C:cytoplasm"/>
    <property type="evidence" value="ECO:0007669"/>
    <property type="project" value="TreeGrafter"/>
</dbReference>
<evidence type="ECO:0000259" key="9">
    <source>
        <dbReference type="Pfam" id="PF01625"/>
    </source>
</evidence>
<organism evidence="10 11">
    <name type="scientific">Asparagus officinalis</name>
    <name type="common">Garden asparagus</name>
    <dbReference type="NCBI Taxonomy" id="4686"/>
    <lineage>
        <taxon>Eukaryota</taxon>
        <taxon>Viridiplantae</taxon>
        <taxon>Streptophyta</taxon>
        <taxon>Embryophyta</taxon>
        <taxon>Tracheophyta</taxon>
        <taxon>Spermatophyta</taxon>
        <taxon>Magnoliopsida</taxon>
        <taxon>Liliopsida</taxon>
        <taxon>Asparagales</taxon>
        <taxon>Asparagaceae</taxon>
        <taxon>Asparagoideae</taxon>
        <taxon>Asparagus</taxon>
    </lineage>
</organism>
<comment type="catalytic activity">
    <reaction evidence="6">
        <text>L-methionyl-[protein] + [thioredoxin]-disulfide + H2O = L-methionyl-(S)-S-oxide-[protein] + [thioredoxin]-dithiol</text>
        <dbReference type="Rhea" id="RHEA:14217"/>
        <dbReference type="Rhea" id="RHEA-COMP:10698"/>
        <dbReference type="Rhea" id="RHEA-COMP:10700"/>
        <dbReference type="Rhea" id="RHEA-COMP:12313"/>
        <dbReference type="Rhea" id="RHEA-COMP:12315"/>
        <dbReference type="ChEBI" id="CHEBI:15377"/>
        <dbReference type="ChEBI" id="CHEBI:16044"/>
        <dbReference type="ChEBI" id="CHEBI:29950"/>
        <dbReference type="ChEBI" id="CHEBI:44120"/>
        <dbReference type="ChEBI" id="CHEBI:50058"/>
        <dbReference type="EC" id="1.8.4.11"/>
    </reaction>
</comment>
<feature type="region of interest" description="Disordered" evidence="8">
    <location>
        <begin position="1"/>
        <end position="49"/>
    </location>
</feature>
<evidence type="ECO:0000256" key="1">
    <source>
        <dbReference type="ARBA" id="ARBA00005591"/>
    </source>
</evidence>
<dbReference type="EMBL" id="CM007389">
    <property type="protein sequence ID" value="ONK58180.1"/>
    <property type="molecule type" value="Genomic_DNA"/>
</dbReference>
<evidence type="ECO:0000256" key="2">
    <source>
        <dbReference type="ARBA" id="ARBA00012502"/>
    </source>
</evidence>
<dbReference type="HAMAP" id="MF_01401">
    <property type="entry name" value="MsrA"/>
    <property type="match status" value="1"/>
</dbReference>
<evidence type="ECO:0000313" key="10">
    <source>
        <dbReference type="EMBL" id="ONK58180.1"/>
    </source>
</evidence>
<evidence type="ECO:0000256" key="7">
    <source>
        <dbReference type="ARBA" id="ARBA00048782"/>
    </source>
</evidence>
<dbReference type="PANTHER" id="PTHR42799:SF18">
    <property type="entry name" value="PEPTIDE-METHIONINE (S)-S-OXIDE REDUCTASE"/>
    <property type="match status" value="1"/>
</dbReference>
<keyword evidence="3" id="KW-0560">Oxidoreductase</keyword>
<evidence type="ECO:0000256" key="8">
    <source>
        <dbReference type="SAM" id="MobiDB-lite"/>
    </source>
</evidence>
<dbReference type="GO" id="GO:0034599">
    <property type="term" value="P:cellular response to oxidative stress"/>
    <property type="evidence" value="ECO:0007669"/>
    <property type="project" value="TreeGrafter"/>
</dbReference>
<evidence type="ECO:0000256" key="3">
    <source>
        <dbReference type="ARBA" id="ARBA00023002"/>
    </source>
</evidence>
<dbReference type="NCBIfam" id="TIGR00401">
    <property type="entry name" value="msrA"/>
    <property type="match status" value="1"/>
</dbReference>
<gene>
    <name evidence="10" type="ORF">A4U43_C09F9160</name>
</gene>
<comment type="similarity">
    <text evidence="1">Belongs to the MsrA Met sulfoxide reductase family.</text>
</comment>
<protein>
    <recommendedName>
        <fullName evidence="2">peptide-methionine (S)-S-oxide reductase</fullName>
        <ecNumber evidence="2">1.8.4.11</ecNumber>
    </recommendedName>
    <alternativeName>
        <fullName evidence="5">Peptide-methionine (S)-S-oxide reductase</fullName>
    </alternativeName>
    <alternativeName>
        <fullName evidence="4">Protein-methionine-S-oxide reductase</fullName>
    </alternativeName>
</protein>
<reference evidence="11" key="1">
    <citation type="journal article" date="2017" name="Nat. Commun.">
        <title>The asparagus genome sheds light on the origin and evolution of a young Y chromosome.</title>
        <authorList>
            <person name="Harkess A."/>
            <person name="Zhou J."/>
            <person name="Xu C."/>
            <person name="Bowers J.E."/>
            <person name="Van der Hulst R."/>
            <person name="Ayyampalayam S."/>
            <person name="Mercati F."/>
            <person name="Riccardi P."/>
            <person name="McKain M.R."/>
            <person name="Kakrana A."/>
            <person name="Tang H."/>
            <person name="Ray J."/>
            <person name="Groenendijk J."/>
            <person name="Arikit S."/>
            <person name="Mathioni S.M."/>
            <person name="Nakano M."/>
            <person name="Shan H."/>
            <person name="Telgmann-Rauber A."/>
            <person name="Kanno A."/>
            <person name="Yue Z."/>
            <person name="Chen H."/>
            <person name="Li W."/>
            <person name="Chen Y."/>
            <person name="Xu X."/>
            <person name="Zhang Y."/>
            <person name="Luo S."/>
            <person name="Chen H."/>
            <person name="Gao J."/>
            <person name="Mao Z."/>
            <person name="Pires J.C."/>
            <person name="Luo M."/>
            <person name="Kudrna D."/>
            <person name="Wing R.A."/>
            <person name="Meyers B.C."/>
            <person name="Yi K."/>
            <person name="Kong H."/>
            <person name="Lavrijsen P."/>
            <person name="Sunseri F."/>
            <person name="Falavigna A."/>
            <person name="Ye Y."/>
            <person name="Leebens-Mack J.H."/>
            <person name="Chen G."/>
        </authorList>
    </citation>
    <scope>NUCLEOTIDE SEQUENCE [LARGE SCALE GENOMIC DNA]</scope>
    <source>
        <strain evidence="11">cv. DH0086</strain>
    </source>
</reference>
<keyword evidence="11" id="KW-1185">Reference proteome</keyword>
<feature type="compositionally biased region" description="Low complexity" evidence="8">
    <location>
        <begin position="27"/>
        <end position="42"/>
    </location>
</feature>
<dbReference type="GO" id="GO:0008113">
    <property type="term" value="F:peptide-methionine (S)-S-oxide reductase activity"/>
    <property type="evidence" value="ECO:0007669"/>
    <property type="project" value="UniProtKB-EC"/>
</dbReference>
<comment type="catalytic activity">
    <reaction evidence="7">
        <text>[thioredoxin]-disulfide + L-methionine + H2O = L-methionine (S)-S-oxide + [thioredoxin]-dithiol</text>
        <dbReference type="Rhea" id="RHEA:19993"/>
        <dbReference type="Rhea" id="RHEA-COMP:10698"/>
        <dbReference type="Rhea" id="RHEA-COMP:10700"/>
        <dbReference type="ChEBI" id="CHEBI:15377"/>
        <dbReference type="ChEBI" id="CHEBI:29950"/>
        <dbReference type="ChEBI" id="CHEBI:50058"/>
        <dbReference type="ChEBI" id="CHEBI:57844"/>
        <dbReference type="ChEBI" id="CHEBI:58772"/>
        <dbReference type="EC" id="1.8.4.11"/>
    </reaction>
</comment>
<dbReference type="FunFam" id="3.30.1060.10:FF:000002">
    <property type="entry name" value="Peptide methionine sulfoxide reductase"/>
    <property type="match status" value="1"/>
</dbReference>
<dbReference type="AlphaFoldDB" id="A0A5P1E6K0"/>
<evidence type="ECO:0000256" key="4">
    <source>
        <dbReference type="ARBA" id="ARBA00030273"/>
    </source>
</evidence>
<sequence length="222" mass="25049">MAAFSRAYKRRGHPTKKKEKEKKEQQQWRPSTPRQAPSASRPPDARPLLEPNLNLAQFAARLLLGREARRSGGFQGVVKTEVGYSQGHVHDPTYSLVRGGGTGHAEVLRVHFDPSICSYLTLLSLFWGRHDPTALNRQGNDVGTQYRSGIYYYNEEQAKLAKESKEAKEKEMNGKKIVTEILPAKKFYRAEEYHQQYLEKGGGRGLKQSAAKGCNDPIRCYG</sequence>
<name>A0A5P1E6K0_ASPOF</name>
<feature type="domain" description="Peptide methionine sulphoxide reductase MsrA" evidence="9">
    <location>
        <begin position="74"/>
        <end position="201"/>
    </location>
</feature>
<dbReference type="InterPro" id="IPR050162">
    <property type="entry name" value="MsrA_MetSO_reductase"/>
</dbReference>
<evidence type="ECO:0000256" key="6">
    <source>
        <dbReference type="ARBA" id="ARBA00047806"/>
    </source>
</evidence>
<dbReference type="EC" id="1.8.4.11" evidence="2"/>
<dbReference type="Pfam" id="PF01625">
    <property type="entry name" value="PMSR"/>
    <property type="match status" value="1"/>
</dbReference>
<dbReference type="Proteomes" id="UP000243459">
    <property type="component" value="Chromosome 9"/>
</dbReference>
<accession>A0A5P1E6K0</accession>